<organism evidence="2">
    <name type="scientific">Tanacetum cinerariifolium</name>
    <name type="common">Dalmatian daisy</name>
    <name type="synonym">Chrysanthemum cinerariifolium</name>
    <dbReference type="NCBI Taxonomy" id="118510"/>
    <lineage>
        <taxon>Eukaryota</taxon>
        <taxon>Viridiplantae</taxon>
        <taxon>Streptophyta</taxon>
        <taxon>Embryophyta</taxon>
        <taxon>Tracheophyta</taxon>
        <taxon>Spermatophyta</taxon>
        <taxon>Magnoliopsida</taxon>
        <taxon>eudicotyledons</taxon>
        <taxon>Gunneridae</taxon>
        <taxon>Pentapetalae</taxon>
        <taxon>asterids</taxon>
        <taxon>campanulids</taxon>
        <taxon>Asterales</taxon>
        <taxon>Asteraceae</taxon>
        <taxon>Asteroideae</taxon>
        <taxon>Anthemideae</taxon>
        <taxon>Anthemidinae</taxon>
        <taxon>Tanacetum</taxon>
    </lineage>
</organism>
<dbReference type="PANTHER" id="PTHR15288:SF0">
    <property type="entry name" value="UDENN DOMAIN-CONTAINING PROTEIN"/>
    <property type="match status" value="1"/>
</dbReference>
<dbReference type="EMBL" id="BKCJ010374636">
    <property type="protein sequence ID" value="GFA13716.1"/>
    <property type="molecule type" value="Genomic_DNA"/>
</dbReference>
<dbReference type="InterPro" id="IPR043153">
    <property type="entry name" value="DENN_C"/>
</dbReference>
<dbReference type="PANTHER" id="PTHR15288">
    <property type="entry name" value="DENN DOMAIN-CONTAINING PROTEIN 2"/>
    <property type="match status" value="1"/>
</dbReference>
<proteinExistence type="predicted"/>
<dbReference type="PROSITE" id="PS50211">
    <property type="entry name" value="DENN"/>
    <property type="match status" value="1"/>
</dbReference>
<dbReference type="InterPro" id="IPR051942">
    <property type="entry name" value="DENN_domain_containing_2"/>
</dbReference>
<sequence>MFEFLDAPVPFVVGILHKPADNKMKMSNNLVHVDLDDNQVEMSSLPTLPKQRELMTRLGPLHARLSSDKTSAKKHPAYRCNKWQIDAATQFLAAMRQHLESLCSNLSNHTITNVQNNDRVSLLLKESYIDSFSYRDRPFVREFVDTQMFTVLSDTRLSRPDC</sequence>
<name>A0A699J728_TANCI</name>
<evidence type="ECO:0000259" key="1">
    <source>
        <dbReference type="PROSITE" id="PS50211"/>
    </source>
</evidence>
<evidence type="ECO:0000313" key="2">
    <source>
        <dbReference type="EMBL" id="GFA13716.1"/>
    </source>
</evidence>
<protein>
    <recommendedName>
        <fullName evidence="1">UDENN domain-containing protein</fullName>
    </recommendedName>
</protein>
<dbReference type="AlphaFoldDB" id="A0A699J728"/>
<gene>
    <name evidence="2" type="ORF">Tci_585688</name>
</gene>
<accession>A0A699J728</accession>
<reference evidence="2" key="1">
    <citation type="journal article" date="2019" name="Sci. Rep.">
        <title>Draft genome of Tanacetum cinerariifolium, the natural source of mosquito coil.</title>
        <authorList>
            <person name="Yamashiro T."/>
            <person name="Shiraishi A."/>
            <person name="Satake H."/>
            <person name="Nakayama K."/>
        </authorList>
    </citation>
    <scope>NUCLEOTIDE SEQUENCE</scope>
</reference>
<feature type="domain" description="UDENN" evidence="1">
    <location>
        <begin position="1"/>
        <end position="162"/>
    </location>
</feature>
<dbReference type="Gene3D" id="3.40.50.11500">
    <property type="match status" value="1"/>
</dbReference>
<comment type="caution">
    <text evidence="2">The sequence shown here is derived from an EMBL/GenBank/DDBJ whole genome shotgun (WGS) entry which is preliminary data.</text>
</comment>
<dbReference type="InterPro" id="IPR037516">
    <property type="entry name" value="Tripartite_DENN"/>
</dbReference>